<evidence type="ECO:0000256" key="4">
    <source>
        <dbReference type="ARBA" id="ARBA00023139"/>
    </source>
</evidence>
<accession>A0A0T9CEA6</accession>
<reference evidence="9" key="3">
    <citation type="submission" date="2018-07" db="EMBL/GenBank/DDBJ databases">
        <authorList>
            <person name="Shah S."/>
            <person name="Brown T."/>
            <person name="Auld S."/>
            <person name="Bratton K."/>
            <person name="Narechania A."/>
            <person name="Mathema B."/>
            <person name="Gandhi N."/>
        </authorList>
    </citation>
    <scope>NUCLEOTIDE SEQUENCE</scope>
    <source>
        <strain evidence="9">32301_S10</strain>
    </source>
</reference>
<dbReference type="Proteomes" id="UP000048289">
    <property type="component" value="Unassembled WGS sequence"/>
</dbReference>
<name>A0A0T9CEA6_MYCTX</name>
<protein>
    <submittedName>
        <fullName evidence="8">Conserved lipoprotein of uncharacterized function, LppP</fullName>
    </submittedName>
    <submittedName>
        <fullName evidence="9">LppP/LprE family lipoprotein</fullName>
    </submittedName>
</protein>
<evidence type="ECO:0000256" key="3">
    <source>
        <dbReference type="ARBA" id="ARBA00023136"/>
    </source>
</evidence>
<organism evidence="8 10">
    <name type="scientific">Mycobacterium tuberculosis</name>
    <dbReference type="NCBI Taxonomy" id="1773"/>
    <lineage>
        <taxon>Bacteria</taxon>
        <taxon>Bacillati</taxon>
        <taxon>Actinomycetota</taxon>
        <taxon>Actinomycetes</taxon>
        <taxon>Mycobacteriales</taxon>
        <taxon>Mycobacteriaceae</taxon>
        <taxon>Mycobacterium</taxon>
        <taxon>Mycobacterium tuberculosis complex</taxon>
    </lineage>
</organism>
<evidence type="ECO:0000313" key="10">
    <source>
        <dbReference type="Proteomes" id="UP000045842"/>
    </source>
</evidence>
<dbReference type="EMBL" id="CSAD01000509">
    <property type="protein sequence ID" value="COW08975.1"/>
    <property type="molecule type" value="Genomic_DNA"/>
</dbReference>
<evidence type="ECO:0000313" key="9">
    <source>
        <dbReference type="EMBL" id="REQ47679.1"/>
    </source>
</evidence>
<evidence type="ECO:0000256" key="5">
    <source>
        <dbReference type="ARBA" id="ARBA00023288"/>
    </source>
</evidence>
<dbReference type="EMBL" id="CNGE01000009">
    <property type="protein sequence ID" value="CKR58909.1"/>
    <property type="molecule type" value="Genomic_DNA"/>
</dbReference>
<sequence>MRRQRSAVPILALLALLALIVGLGASGCAWKPPTTRPSPPNTCKDSDGPTADTVRQAIAAVPIVVPGSKWVEITRGHTRNCRLHWVQIIPTIASQSTPQQLLFFDRNIPLGSPTRNPKPYITVLPAGDDTVTVQYQWQIGSDQECCPTGIGTVRFHIGSDGKLEALGSIPHQ</sequence>
<evidence type="ECO:0000313" key="11">
    <source>
        <dbReference type="Proteomes" id="UP000048289"/>
    </source>
</evidence>
<evidence type="ECO:0000313" key="13">
    <source>
        <dbReference type="Proteomes" id="UP000256381"/>
    </source>
</evidence>
<dbReference type="Proteomes" id="UP000048948">
    <property type="component" value="Unassembled WGS sequence"/>
</dbReference>
<dbReference type="EMBL" id="QTBD01000235">
    <property type="protein sequence ID" value="REQ47679.1"/>
    <property type="molecule type" value="Genomic_DNA"/>
</dbReference>
<dbReference type="Pfam" id="PF14041">
    <property type="entry name" value="Lipoprotein_21"/>
    <property type="match status" value="1"/>
</dbReference>
<proteinExistence type="predicted"/>
<evidence type="ECO:0000256" key="1">
    <source>
        <dbReference type="ARBA" id="ARBA00022475"/>
    </source>
</evidence>
<keyword evidence="4" id="KW-0564">Palmitate</keyword>
<keyword evidence="5 8" id="KW-0449">Lipoprotein</keyword>
<reference evidence="10 11" key="1">
    <citation type="submission" date="2015-03" db="EMBL/GenBank/DDBJ databases">
        <authorList>
            <consortium name="Pathogen Informatics"/>
        </authorList>
    </citation>
    <scope>NUCLEOTIDE SEQUENCE [LARGE SCALE GENOMIC DNA]</scope>
    <source>
        <strain evidence="7 12">Bir 172</strain>
        <strain evidence="8 10">G09801536</strain>
        <strain evidence="6 11">G09901357</strain>
    </source>
</reference>
<dbReference type="AlphaFoldDB" id="A0A0T9CEA6"/>
<keyword evidence="2" id="KW-0732">Signal</keyword>
<evidence type="ECO:0000313" key="7">
    <source>
        <dbReference type="EMBL" id="CKR58909.1"/>
    </source>
</evidence>
<dbReference type="PROSITE" id="PS51257">
    <property type="entry name" value="PROKAR_LIPOPROTEIN"/>
    <property type="match status" value="1"/>
</dbReference>
<dbReference type="InterPro" id="IPR025971">
    <property type="entry name" value="LppP/LprE"/>
</dbReference>
<dbReference type="Proteomes" id="UP000045842">
    <property type="component" value="Unassembled WGS sequence"/>
</dbReference>
<dbReference type="Proteomes" id="UP000256381">
    <property type="component" value="Unassembled WGS sequence"/>
</dbReference>
<evidence type="ECO:0000313" key="12">
    <source>
        <dbReference type="Proteomes" id="UP000048948"/>
    </source>
</evidence>
<dbReference type="RefSeq" id="WP_003904820.1">
    <property type="nucleotide sequence ID" value="NZ_CFHZ01000022.1"/>
</dbReference>
<keyword evidence="3" id="KW-0472">Membrane</keyword>
<dbReference type="EMBL" id="CFOE01000054">
    <property type="protein sequence ID" value="CFE37251.1"/>
    <property type="molecule type" value="Genomic_DNA"/>
</dbReference>
<keyword evidence="1" id="KW-1003">Cell membrane</keyword>
<gene>
    <name evidence="8" type="primary">lppP</name>
    <name evidence="9" type="ORF">DSJ38_21650</name>
    <name evidence="8" type="ORF">ERS007679_03098</name>
    <name evidence="6" type="ORF">ERS007681_00706</name>
    <name evidence="7" type="ORF">ERS027646_00129</name>
</gene>
<evidence type="ECO:0000313" key="6">
    <source>
        <dbReference type="EMBL" id="CFE37251.1"/>
    </source>
</evidence>
<reference evidence="9 13" key="2">
    <citation type="journal article" date="2017" name="N. Engl. J. Med.">
        <title>Transmission of Extensively Drug-Resistant Tuberculosis in South Africa.</title>
        <authorList>
            <person name="Shah N.S."/>
            <person name="Auld S.C."/>
            <person name="Brust J.C."/>
            <person name="Mathema B."/>
            <person name="Ismail N."/>
            <person name="Moodley P."/>
            <person name="Mlisana K."/>
            <person name="Allana S."/>
            <person name="Campbell A."/>
            <person name="Mthiyane T."/>
            <person name="Morris N."/>
            <person name="Mpangase P."/>
            <person name="van der Meulen H."/>
            <person name="Omar S.V."/>
            <person name="Brown T.S."/>
            <person name="Narechania A."/>
            <person name="Shaskina E."/>
            <person name="Kapwata T."/>
            <person name="Kreiswirth B."/>
            <person name="Gandhi N.R."/>
        </authorList>
    </citation>
    <scope>NUCLEOTIDE SEQUENCE [LARGE SCALE GENOMIC DNA]</scope>
    <source>
        <strain evidence="9 13">32301_S10</strain>
    </source>
</reference>
<evidence type="ECO:0000313" key="8">
    <source>
        <dbReference type="EMBL" id="COW08975.1"/>
    </source>
</evidence>
<evidence type="ECO:0000256" key="2">
    <source>
        <dbReference type="ARBA" id="ARBA00022729"/>
    </source>
</evidence>